<accession>A0AAJ6V088</accession>
<dbReference type="GO" id="GO:0000118">
    <property type="term" value="C:histone deacetylase complex"/>
    <property type="evidence" value="ECO:0007669"/>
    <property type="project" value="TreeGrafter"/>
</dbReference>
<organism evidence="4 6">
    <name type="scientific">Populus euphratica</name>
    <name type="common">Euphrates poplar</name>
    <dbReference type="NCBI Taxonomy" id="75702"/>
    <lineage>
        <taxon>Eukaryota</taxon>
        <taxon>Viridiplantae</taxon>
        <taxon>Streptophyta</taxon>
        <taxon>Embryophyta</taxon>
        <taxon>Tracheophyta</taxon>
        <taxon>Spermatophyta</taxon>
        <taxon>Magnoliopsida</taxon>
        <taxon>eudicotyledons</taxon>
        <taxon>Gunneridae</taxon>
        <taxon>Pentapetalae</taxon>
        <taxon>rosids</taxon>
        <taxon>fabids</taxon>
        <taxon>Malpighiales</taxon>
        <taxon>Salicaceae</taxon>
        <taxon>Saliceae</taxon>
        <taxon>Populus</taxon>
    </lineage>
</organism>
<dbReference type="InterPro" id="IPR011990">
    <property type="entry name" value="TPR-like_helical_dom_sf"/>
</dbReference>
<feature type="compositionally biased region" description="Basic and acidic residues" evidence="3">
    <location>
        <begin position="198"/>
        <end position="211"/>
    </location>
</feature>
<dbReference type="GeneID" id="105135818"/>
<dbReference type="FunFam" id="1.25.40.10:FF:000112">
    <property type="entry name" value="FAM10 family protein"/>
    <property type="match status" value="1"/>
</dbReference>
<feature type="region of interest" description="Disordered" evidence="3">
    <location>
        <begin position="191"/>
        <end position="211"/>
    </location>
</feature>
<keyword evidence="2" id="KW-0802">TPR repeat</keyword>
<gene>
    <name evidence="5 6 7" type="primary">LOC105135818</name>
</gene>
<evidence type="ECO:0000256" key="1">
    <source>
        <dbReference type="ARBA" id="ARBA00022737"/>
    </source>
</evidence>
<dbReference type="PANTHER" id="PTHR45883">
    <property type="entry name" value="HSC70-INTERACTING PROTEIN"/>
    <property type="match status" value="1"/>
</dbReference>
<dbReference type="GO" id="GO:0030544">
    <property type="term" value="F:Hsp70 protein binding"/>
    <property type="evidence" value="ECO:0007669"/>
    <property type="project" value="TreeGrafter"/>
</dbReference>
<protein>
    <submittedName>
        <fullName evidence="5 6">TPR repeat-containing thioredoxin TDX-like</fullName>
    </submittedName>
</protein>
<keyword evidence="4" id="KW-1185">Reference proteome</keyword>
<proteinExistence type="predicted"/>
<dbReference type="AlphaFoldDB" id="A0AAJ6V088"/>
<feature type="region of interest" description="Disordered" evidence="3">
    <location>
        <begin position="1"/>
        <end position="55"/>
    </location>
</feature>
<sequence length="211" mass="23991">MSDFGECCDSKKPIEDDDIIESDIDLDNTDVVEPDNDPPQKMGDPAVEVTEEKRDATQAEKAKVMDAISKGNLDEAIDHLTEAIMLNPISTILNATRASIFVKLKKPHATIRDVDAALVINPDFVEGYKVRGMTRAMLGQQEQAANELQMASKLDYDDEIGLVLKKVEPNAHKIEEYHIKYELLQKERELRKTKRERKHEAEPKKEKPYLF</sequence>
<dbReference type="Proteomes" id="UP000694918">
    <property type="component" value="Unplaced"/>
</dbReference>
<dbReference type="KEGG" id="peu:105135818"/>
<evidence type="ECO:0000256" key="2">
    <source>
        <dbReference type="ARBA" id="ARBA00022803"/>
    </source>
</evidence>
<dbReference type="SUPFAM" id="SSF48452">
    <property type="entry name" value="TPR-like"/>
    <property type="match status" value="1"/>
</dbReference>
<name>A0AAJ6V088_POPEU</name>
<dbReference type="PANTHER" id="PTHR45883:SF7">
    <property type="entry name" value="TPR REPEAT-CONTAINING THIOREDOXIN TDX"/>
    <property type="match status" value="1"/>
</dbReference>
<dbReference type="RefSeq" id="XP_011039180.1">
    <property type="nucleotide sequence ID" value="XM_011040878.1"/>
</dbReference>
<evidence type="ECO:0000313" key="6">
    <source>
        <dbReference type="RefSeq" id="XP_011039180.1"/>
    </source>
</evidence>
<feature type="compositionally biased region" description="Acidic residues" evidence="3">
    <location>
        <begin position="15"/>
        <end position="36"/>
    </location>
</feature>
<evidence type="ECO:0000256" key="3">
    <source>
        <dbReference type="SAM" id="MobiDB-lite"/>
    </source>
</evidence>
<reference evidence="5 6" key="1">
    <citation type="submission" date="2025-04" db="UniProtKB">
        <authorList>
            <consortium name="RefSeq"/>
        </authorList>
    </citation>
    <scope>IDENTIFICATION</scope>
</reference>
<dbReference type="RefSeq" id="XP_011039181.1">
    <property type="nucleotide sequence ID" value="XM_011040879.1"/>
</dbReference>
<evidence type="ECO:0000313" key="5">
    <source>
        <dbReference type="RefSeq" id="XP_011039179.1"/>
    </source>
</evidence>
<keyword evidence="1" id="KW-0677">Repeat</keyword>
<dbReference type="Gene3D" id="1.25.40.10">
    <property type="entry name" value="Tetratricopeptide repeat domain"/>
    <property type="match status" value="1"/>
</dbReference>
<evidence type="ECO:0000313" key="4">
    <source>
        <dbReference type="Proteomes" id="UP000694918"/>
    </source>
</evidence>
<dbReference type="RefSeq" id="XP_011039179.1">
    <property type="nucleotide sequence ID" value="XM_011040877.1"/>
</dbReference>
<evidence type="ECO:0000313" key="7">
    <source>
        <dbReference type="RefSeq" id="XP_011039181.1"/>
    </source>
</evidence>